<feature type="compositionally biased region" description="Polar residues" evidence="1">
    <location>
        <begin position="174"/>
        <end position="188"/>
    </location>
</feature>
<feature type="region of interest" description="Disordered" evidence="1">
    <location>
        <begin position="104"/>
        <end position="133"/>
    </location>
</feature>
<gene>
    <name evidence="2" type="ordered locus">GDI0591</name>
</gene>
<dbReference type="InterPro" id="IPR021395">
    <property type="entry name" value="DUF3035"/>
</dbReference>
<proteinExistence type="predicted"/>
<accession>A9H8H8</accession>
<evidence type="ECO:0000313" key="2">
    <source>
        <dbReference type="EMBL" id="CAP54534.1"/>
    </source>
</evidence>
<evidence type="ECO:0008006" key="4">
    <source>
        <dbReference type="Google" id="ProtNLM"/>
    </source>
</evidence>
<name>A9H8H8_GLUDA</name>
<feature type="region of interest" description="Disordered" evidence="1">
    <location>
        <begin position="169"/>
        <end position="188"/>
    </location>
</feature>
<organism evidence="2 3">
    <name type="scientific">Gluconacetobacter diazotrophicus (strain ATCC 49037 / DSM 5601 / CCUG 37298 / CIP 103539 / LMG 7603 / PAl5)</name>
    <dbReference type="NCBI Taxonomy" id="272568"/>
    <lineage>
        <taxon>Bacteria</taxon>
        <taxon>Pseudomonadati</taxon>
        <taxon>Pseudomonadota</taxon>
        <taxon>Alphaproteobacteria</taxon>
        <taxon>Acetobacterales</taxon>
        <taxon>Acetobacteraceae</taxon>
        <taxon>Gluconacetobacter</taxon>
    </lineage>
</organism>
<keyword evidence="3" id="KW-1185">Reference proteome</keyword>
<reference evidence="2 3" key="1">
    <citation type="journal article" date="2009" name="BMC Genomics">
        <title>Complete genome sequence of the sugarcane nitrogen-fixing endophyte Gluconacetobacter diazotrophicus Pal5.</title>
        <authorList>
            <person name="Bertalan M."/>
            <person name="Albano R."/>
            <person name="Padua V."/>
            <person name="Rouws L."/>
            <person name="Rojas C."/>
            <person name="Hemerly A."/>
            <person name="Teixeira K."/>
            <person name="Schwab S."/>
            <person name="Araujo J."/>
            <person name="Oliveira A."/>
            <person name="Franca L."/>
            <person name="Magalhaes V."/>
            <person name="Alqueres S."/>
            <person name="Cardoso A."/>
            <person name="Almeida W."/>
            <person name="Loureiro M.M."/>
            <person name="Nogueira E."/>
            <person name="Cidade D."/>
            <person name="Oliveira D."/>
            <person name="Simao T."/>
            <person name="Macedo J."/>
            <person name="Valadao A."/>
            <person name="Dreschsel M."/>
            <person name="Freitas F."/>
            <person name="Vidal M."/>
            <person name="Guedes H."/>
            <person name="Rodrigues E."/>
            <person name="Meneses C."/>
            <person name="Brioso P."/>
            <person name="Pozzer L."/>
            <person name="Figueiredo D."/>
            <person name="Montano H."/>
            <person name="Junior J."/>
            <person name="Filho G."/>
            <person name="Flores V."/>
            <person name="Ferreira B."/>
            <person name="Branco A."/>
            <person name="Gonzalez P."/>
            <person name="Guillobel H."/>
            <person name="Lemos M."/>
            <person name="Seibel L."/>
            <person name="Macedo J."/>
            <person name="Alves-Ferreira M."/>
            <person name="Sachetto-Martins G."/>
            <person name="Coelho A."/>
            <person name="Santos E."/>
            <person name="Amaral G."/>
            <person name="Neves A."/>
            <person name="Pacheco A.B."/>
            <person name="Carvalho D."/>
            <person name="Lery L."/>
            <person name="Bisch P."/>
            <person name="Rossle S.C."/>
            <person name="Urmenyi T."/>
            <person name="Kruger W.V."/>
            <person name="Martins O."/>
            <person name="Baldani J.I."/>
            <person name="Ferreira P.C."/>
        </authorList>
    </citation>
    <scope>NUCLEOTIDE SEQUENCE [LARGE SCALE GENOMIC DNA]</scope>
    <source>
        <strain evidence="3">ATCC 49037 / DSM 5601 / CCUG 37298 / CIP 103539 / LMG 7603 / PAl5</strain>
    </source>
</reference>
<evidence type="ECO:0000313" key="3">
    <source>
        <dbReference type="Proteomes" id="UP000001176"/>
    </source>
</evidence>
<dbReference type="KEGG" id="gdi:GDI0591"/>
<feature type="region of interest" description="Disordered" evidence="1">
    <location>
        <begin position="63"/>
        <end position="89"/>
    </location>
</feature>
<sequence>MSELLPETCRSGMRRSMAPMLSRLVPFTLLLSGGLLLSGCTGADVNRAFGLERDLPDEYTVTTRAPLSMPPTQELAPPHSDAARPQDESPRLQALETLSPNVALQSADGAPSSGQAALVDEADDASTASDKGELGKAGQGFIDQLMFWNGGGAGNVVDGQAENRRLRRNAALGNSPTQGATPTVQGKS</sequence>
<dbReference type="Pfam" id="PF11233">
    <property type="entry name" value="DUF3035"/>
    <property type="match status" value="1"/>
</dbReference>
<dbReference type="Proteomes" id="UP000001176">
    <property type="component" value="Chromosome"/>
</dbReference>
<protein>
    <recommendedName>
        <fullName evidence="4">DUF3035 domain-containing protein</fullName>
    </recommendedName>
</protein>
<dbReference type="EMBL" id="AM889285">
    <property type="protein sequence ID" value="CAP54534.1"/>
    <property type="molecule type" value="Genomic_DNA"/>
</dbReference>
<evidence type="ECO:0000256" key="1">
    <source>
        <dbReference type="SAM" id="MobiDB-lite"/>
    </source>
</evidence>
<dbReference type="AlphaFoldDB" id="A9H8H8"/>